<evidence type="ECO:0000313" key="1">
    <source>
        <dbReference type="EMBL" id="VVM39821.1"/>
    </source>
</evidence>
<proteinExistence type="predicted"/>
<organism evidence="1 3">
    <name type="scientific">Pseudomonas fluorescens</name>
    <dbReference type="NCBI Taxonomy" id="294"/>
    <lineage>
        <taxon>Bacteria</taxon>
        <taxon>Pseudomonadati</taxon>
        <taxon>Pseudomonadota</taxon>
        <taxon>Gammaproteobacteria</taxon>
        <taxon>Pseudomonadales</taxon>
        <taxon>Pseudomonadaceae</taxon>
        <taxon>Pseudomonas</taxon>
    </lineage>
</organism>
<dbReference type="RefSeq" id="WP_150709216.1">
    <property type="nucleotide sequence ID" value="NZ_CABVHK010000001.1"/>
</dbReference>
<gene>
    <name evidence="1" type="ORF">PS662_00224</name>
    <name evidence="2" type="ORF">PS662_02903</name>
</gene>
<evidence type="ECO:0000313" key="2">
    <source>
        <dbReference type="EMBL" id="VVM92465.1"/>
    </source>
</evidence>
<name>A0A5E6P9M8_PSEFL</name>
<dbReference type="Proteomes" id="UP000326953">
    <property type="component" value="Unassembled WGS sequence"/>
</dbReference>
<reference evidence="1 3" key="1">
    <citation type="submission" date="2019-09" db="EMBL/GenBank/DDBJ databases">
        <authorList>
            <person name="Chandra G."/>
            <person name="Truman W A."/>
        </authorList>
    </citation>
    <scope>NUCLEOTIDE SEQUENCE [LARGE SCALE GENOMIC DNA]</scope>
    <source>
        <strain evidence="1">PS662</strain>
    </source>
</reference>
<protein>
    <submittedName>
        <fullName evidence="1">Uncharacterized protein</fullName>
    </submittedName>
</protein>
<dbReference type="AlphaFoldDB" id="A0A5E6P9M8"/>
<accession>A0A5E6P9M8</accession>
<dbReference type="OrthoDB" id="7024420at2"/>
<evidence type="ECO:0000313" key="3">
    <source>
        <dbReference type="Proteomes" id="UP000326953"/>
    </source>
</evidence>
<dbReference type="EMBL" id="CABVHK010000001">
    <property type="protein sequence ID" value="VVM39821.1"/>
    <property type="molecule type" value="Genomic_DNA"/>
</dbReference>
<dbReference type="EMBL" id="CABVHK010000009">
    <property type="protein sequence ID" value="VVM92465.1"/>
    <property type="molecule type" value="Genomic_DNA"/>
</dbReference>
<sequence>MRSLILDMPNGRELIDELDLATSQMMSISVELIGGAQWQEVSNRQQQAFKKWREYLHRMADGRVFVETLKVA</sequence>